<dbReference type="RefSeq" id="WP_013344386.1">
    <property type="nucleotide sequence ID" value="NC_014541.1"/>
</dbReference>
<organism evidence="8 9">
    <name type="scientific">Ferrimonas balearica (strain DSM 9799 / CCM 4581 / KCTC 23876 / PAT)</name>
    <dbReference type="NCBI Taxonomy" id="550540"/>
    <lineage>
        <taxon>Bacteria</taxon>
        <taxon>Pseudomonadati</taxon>
        <taxon>Pseudomonadota</taxon>
        <taxon>Gammaproteobacteria</taxon>
        <taxon>Alteromonadales</taxon>
        <taxon>Ferrimonadaceae</taxon>
        <taxon>Ferrimonas</taxon>
    </lineage>
</organism>
<evidence type="ECO:0000256" key="2">
    <source>
        <dbReference type="ARBA" id="ARBA00007928"/>
    </source>
</evidence>
<keyword evidence="5 7" id="KW-1133">Transmembrane helix</keyword>
<dbReference type="PIRSF" id="PIRSF006324">
    <property type="entry name" value="LeuE"/>
    <property type="match status" value="1"/>
</dbReference>
<evidence type="ECO:0000256" key="5">
    <source>
        <dbReference type="ARBA" id="ARBA00022989"/>
    </source>
</evidence>
<sequence>MSTELYLVYLATVVVLLAAPGPMTLMTLSTSVRFGHGRALFTVLGSNVAGLILMVLSATGIGALITAQPMLYDLLRYGGAAYLIWLGINAWRARKATPAAEGYQHQCRSRRALFRETLMVGLANPKGLLFFAALFPQFIQSGENLTEQFMILSLTFTAVDFVILNLVALGGCALAHHLANPGAQKGFNRCCGLVFMSLGGMMLLY</sequence>
<proteinExistence type="inferred from homology"/>
<dbReference type="PANTHER" id="PTHR30086">
    <property type="entry name" value="ARGININE EXPORTER PROTEIN ARGO"/>
    <property type="match status" value="1"/>
</dbReference>
<comment type="similarity">
    <text evidence="2">Belongs to the Rht family.</text>
</comment>
<evidence type="ECO:0000313" key="9">
    <source>
        <dbReference type="Proteomes" id="UP000006683"/>
    </source>
</evidence>
<dbReference type="GO" id="GO:0005886">
    <property type="term" value="C:plasma membrane"/>
    <property type="evidence" value="ECO:0007669"/>
    <property type="project" value="UniProtKB-SubCell"/>
</dbReference>
<dbReference type="Pfam" id="PF01810">
    <property type="entry name" value="LysE"/>
    <property type="match status" value="1"/>
</dbReference>
<feature type="transmembrane region" description="Helical" evidence="7">
    <location>
        <begin position="6"/>
        <end position="28"/>
    </location>
</feature>
<keyword evidence="4 7" id="KW-0812">Transmembrane</keyword>
<comment type="subcellular location">
    <subcellularLocation>
        <location evidence="1">Cell membrane</location>
        <topology evidence="1">Multi-pass membrane protein</topology>
    </subcellularLocation>
</comment>
<keyword evidence="9" id="KW-1185">Reference proteome</keyword>
<dbReference type="EMBL" id="CP002209">
    <property type="protein sequence ID" value="ADN75080.1"/>
    <property type="molecule type" value="Genomic_DNA"/>
</dbReference>
<feature type="transmembrane region" description="Helical" evidence="7">
    <location>
        <begin position="40"/>
        <end position="68"/>
    </location>
</feature>
<evidence type="ECO:0000256" key="6">
    <source>
        <dbReference type="ARBA" id="ARBA00023136"/>
    </source>
</evidence>
<dbReference type="KEGG" id="fbl:Fbal_0871"/>
<keyword evidence="3" id="KW-1003">Cell membrane</keyword>
<feature type="transmembrane region" description="Helical" evidence="7">
    <location>
        <begin position="151"/>
        <end position="174"/>
    </location>
</feature>
<evidence type="ECO:0000256" key="7">
    <source>
        <dbReference type="SAM" id="Phobius"/>
    </source>
</evidence>
<dbReference type="eggNOG" id="COG1280">
    <property type="taxonomic scope" value="Bacteria"/>
</dbReference>
<accession>E1ST24</accession>
<evidence type="ECO:0000256" key="4">
    <source>
        <dbReference type="ARBA" id="ARBA00022692"/>
    </source>
</evidence>
<evidence type="ECO:0000313" key="8">
    <source>
        <dbReference type="EMBL" id="ADN75080.1"/>
    </source>
</evidence>
<dbReference type="InterPro" id="IPR001123">
    <property type="entry name" value="LeuE-type"/>
</dbReference>
<keyword evidence="6 7" id="KW-0472">Membrane</keyword>
<reference evidence="8 9" key="1">
    <citation type="journal article" date="2010" name="Stand. Genomic Sci.">
        <title>Complete genome sequence of Ferrimonas balearica type strain (PAT).</title>
        <authorList>
            <person name="Nolan M."/>
            <person name="Sikorski J."/>
            <person name="Davenport K."/>
            <person name="Lucas S."/>
            <person name="Glavina Del Rio T."/>
            <person name="Tice H."/>
            <person name="Cheng J."/>
            <person name="Goodwin L."/>
            <person name="Pitluck S."/>
            <person name="Liolios K."/>
            <person name="Ivanova N."/>
            <person name="Mavromatis K."/>
            <person name="Ovchinnikova G."/>
            <person name="Pati A."/>
            <person name="Chen A."/>
            <person name="Palaniappan K."/>
            <person name="Land M."/>
            <person name="Hauser L."/>
            <person name="Chang Y."/>
            <person name="Jeffries C."/>
            <person name="Tapia R."/>
            <person name="Brettin T."/>
            <person name="Detter J."/>
            <person name="Han C."/>
            <person name="Yasawong M."/>
            <person name="Rohde M."/>
            <person name="Tindall B."/>
            <person name="Goker M."/>
            <person name="Woyke T."/>
            <person name="Bristow J."/>
            <person name="Eisen J."/>
            <person name="Markowitz V."/>
            <person name="Hugenholtz P."/>
            <person name="Kyrpides N."/>
            <person name="Klenk H."/>
            <person name="Lapidus A."/>
        </authorList>
    </citation>
    <scope>NUCLEOTIDE SEQUENCE [LARGE SCALE GENOMIC DNA]</scope>
    <source>
        <strain evidence="9">DSM 9799 / CCM 4581 / KCTC 23876 / PAT</strain>
    </source>
</reference>
<feature type="transmembrane region" description="Helical" evidence="7">
    <location>
        <begin position="118"/>
        <end position="139"/>
    </location>
</feature>
<dbReference type="Proteomes" id="UP000006683">
    <property type="component" value="Chromosome"/>
</dbReference>
<dbReference type="OrthoDB" id="9804822at2"/>
<dbReference type="AlphaFoldDB" id="E1ST24"/>
<dbReference type="GeneID" id="67181120"/>
<gene>
    <name evidence="8" type="ordered locus">Fbal_0871</name>
</gene>
<evidence type="ECO:0000256" key="3">
    <source>
        <dbReference type="ARBA" id="ARBA00022475"/>
    </source>
</evidence>
<protein>
    <submittedName>
        <fullName evidence="8">Lysine exporter protein (LYSE/YGGA)</fullName>
    </submittedName>
</protein>
<name>E1ST24_FERBD</name>
<dbReference type="PANTHER" id="PTHR30086:SF14">
    <property type="entry name" value="HOMOSERINE_HOMOSERINE LACTONE EFFLUX PROTEIN"/>
    <property type="match status" value="1"/>
</dbReference>
<dbReference type="HOGENOM" id="CLU_079569_2_3_6"/>
<dbReference type="GO" id="GO:0042970">
    <property type="term" value="F:homoserine transmembrane transporter activity"/>
    <property type="evidence" value="ECO:0007669"/>
    <property type="project" value="TreeGrafter"/>
</dbReference>
<evidence type="ECO:0000256" key="1">
    <source>
        <dbReference type="ARBA" id="ARBA00004651"/>
    </source>
</evidence>